<sequence length="98" mass="11581">MKYSPPFEIGPHLRSILVGVVEWRMERVMVDQLECWVWQAILKHIVPGHLEDSSIANKSLPRKDSMERLDFAFALAIRHWVISMEIMWCMPRNQSMDD</sequence>
<gene>
    <name evidence="1" type="ORF">HID58_042207</name>
</gene>
<accession>A0ABQ8BD11</accession>
<name>A0ABQ8BD11_BRANA</name>
<dbReference type="Proteomes" id="UP000824890">
    <property type="component" value="Unassembled WGS sequence"/>
</dbReference>
<organism evidence="1 2">
    <name type="scientific">Brassica napus</name>
    <name type="common">Rape</name>
    <dbReference type="NCBI Taxonomy" id="3708"/>
    <lineage>
        <taxon>Eukaryota</taxon>
        <taxon>Viridiplantae</taxon>
        <taxon>Streptophyta</taxon>
        <taxon>Embryophyta</taxon>
        <taxon>Tracheophyta</taxon>
        <taxon>Spermatophyta</taxon>
        <taxon>Magnoliopsida</taxon>
        <taxon>eudicotyledons</taxon>
        <taxon>Gunneridae</taxon>
        <taxon>Pentapetalae</taxon>
        <taxon>rosids</taxon>
        <taxon>malvids</taxon>
        <taxon>Brassicales</taxon>
        <taxon>Brassicaceae</taxon>
        <taxon>Brassiceae</taxon>
        <taxon>Brassica</taxon>
    </lineage>
</organism>
<evidence type="ECO:0000313" key="1">
    <source>
        <dbReference type="EMBL" id="KAH0902704.1"/>
    </source>
</evidence>
<dbReference type="EMBL" id="JAGKQM010000011">
    <property type="protein sequence ID" value="KAH0902704.1"/>
    <property type="molecule type" value="Genomic_DNA"/>
</dbReference>
<protein>
    <submittedName>
        <fullName evidence="1">Uncharacterized protein</fullName>
    </submittedName>
</protein>
<evidence type="ECO:0000313" key="2">
    <source>
        <dbReference type="Proteomes" id="UP000824890"/>
    </source>
</evidence>
<keyword evidence="2" id="KW-1185">Reference proteome</keyword>
<reference evidence="1 2" key="1">
    <citation type="submission" date="2021-05" db="EMBL/GenBank/DDBJ databases">
        <title>Genome Assembly of Synthetic Allotetraploid Brassica napus Reveals Homoeologous Exchanges between Subgenomes.</title>
        <authorList>
            <person name="Davis J.T."/>
        </authorList>
    </citation>
    <scope>NUCLEOTIDE SEQUENCE [LARGE SCALE GENOMIC DNA]</scope>
    <source>
        <strain evidence="2">cv. Da-Ae</strain>
        <tissue evidence="1">Seedling</tissue>
    </source>
</reference>
<comment type="caution">
    <text evidence="1">The sequence shown here is derived from an EMBL/GenBank/DDBJ whole genome shotgun (WGS) entry which is preliminary data.</text>
</comment>
<proteinExistence type="predicted"/>